<evidence type="ECO:0000256" key="2">
    <source>
        <dbReference type="ARBA" id="ARBA00006772"/>
    </source>
</evidence>
<gene>
    <name evidence="9" type="ORF">PLOB_00019592</name>
</gene>
<feature type="transmembrane region" description="Helical" evidence="8">
    <location>
        <begin position="49"/>
        <end position="68"/>
    </location>
</feature>
<reference evidence="9 10" key="1">
    <citation type="submission" date="2022-05" db="EMBL/GenBank/DDBJ databases">
        <authorList>
            <consortium name="Genoscope - CEA"/>
            <person name="William W."/>
        </authorList>
    </citation>
    <scope>NUCLEOTIDE SEQUENCE [LARGE SCALE GENOMIC DNA]</scope>
</reference>
<evidence type="ECO:0000256" key="4">
    <source>
        <dbReference type="ARBA" id="ARBA00022692"/>
    </source>
</evidence>
<keyword evidence="6 8" id="KW-0472">Membrane</keyword>
<dbReference type="EMBL" id="CALNXK010000023">
    <property type="protein sequence ID" value="CAH3110554.1"/>
    <property type="molecule type" value="Genomic_DNA"/>
</dbReference>
<sequence length="682" mass="75519">MSESERRQIGYNSLLEADGQNQSSEATNNEPVQANNISLCKRIVIWRRYLILILTPILLMPLPFAVPGREARCAYCILIMAVYWVTEVVELAVTALLPLVLFPLFGVLGSKQVSTPYFKDTNVLFLGGLIVAVAVEQWNLHKRIALRILLLVGVQPRRLMLGVMLTTAFLSMWISNTATTAMMVPIVEAVLREIRNKSLKNRLQKKDFGENIQADELQQAIPANASFELAEINENQEKEDTEKPTAAAQDPEMTSEGGKTSESKDAGGPVEKGERSSVNSFQEDSDIENAETHYYNRFCKGMMLAVAYAANVGGTATLTGTGPNLVFGGQVNHLFPESPGFSFAMWFGYSFPQMVILLFVAWIWIQLLFLGFNFRKCFRKYVSKERRSRNRDNQQTKVVRELLENQYRALGTMSFAEKAVLGHFILLALLWLFREPKFMDGWSIAFKKGYVRDATAAMTVAFSLFVFPSQRPRTFALDGSVNKLPSGLLEFRTMSKKFPWHLIILLGSGFALAEACKESGLSEWVGTQLKHLDAIPPVAIVICICVMITTFTEFTSNVATATIFLPILAFLGEHIRVHPWYLMLPATISCSFAFMLPVATPPNAIVFAGGYLKVKDMAKAGFGMNILSVIVLVICINTYGVSMFGLDTFPAWASSVTTPGSQGGGPGTSINVTLLCQNVTST</sequence>
<comment type="subcellular location">
    <subcellularLocation>
        <location evidence="1">Membrane</location>
        <topology evidence="1">Multi-pass membrane protein</topology>
    </subcellularLocation>
</comment>
<accession>A0ABN8NKM3</accession>
<comment type="caution">
    <text evidence="9">The sequence shown here is derived from an EMBL/GenBank/DDBJ whole genome shotgun (WGS) entry which is preliminary data.</text>
</comment>
<dbReference type="PROSITE" id="PS01271">
    <property type="entry name" value="NA_SULFATE"/>
    <property type="match status" value="1"/>
</dbReference>
<dbReference type="PANTHER" id="PTHR10283:SF82">
    <property type="entry name" value="SOLUTE CARRIER FAMILY 13 MEMBER 2"/>
    <property type="match status" value="1"/>
</dbReference>
<comment type="similarity">
    <text evidence="2">Belongs to the SLC13A/DASS transporter (TC 2.A.47) family. NADC subfamily.</text>
</comment>
<keyword evidence="10" id="KW-1185">Reference proteome</keyword>
<protein>
    <recommendedName>
        <fullName evidence="11">Solute carrier family 13 member 2</fullName>
    </recommendedName>
</protein>
<feature type="transmembrane region" description="Helical" evidence="8">
    <location>
        <begin position="535"/>
        <end position="568"/>
    </location>
</feature>
<name>A0ABN8NKM3_9CNID</name>
<organism evidence="9 10">
    <name type="scientific">Porites lobata</name>
    <dbReference type="NCBI Taxonomy" id="104759"/>
    <lineage>
        <taxon>Eukaryota</taxon>
        <taxon>Metazoa</taxon>
        <taxon>Cnidaria</taxon>
        <taxon>Anthozoa</taxon>
        <taxon>Hexacorallia</taxon>
        <taxon>Scleractinia</taxon>
        <taxon>Fungiina</taxon>
        <taxon>Poritidae</taxon>
        <taxon>Porites</taxon>
    </lineage>
</organism>
<keyword evidence="4 8" id="KW-0812">Transmembrane</keyword>
<proteinExistence type="inferred from homology"/>
<evidence type="ECO:0000313" key="10">
    <source>
        <dbReference type="Proteomes" id="UP001159405"/>
    </source>
</evidence>
<dbReference type="Pfam" id="PF00939">
    <property type="entry name" value="Na_sulph_symp"/>
    <property type="match status" value="1"/>
</dbReference>
<keyword evidence="5 8" id="KW-1133">Transmembrane helix</keyword>
<feature type="transmembrane region" description="Helical" evidence="8">
    <location>
        <begin position="346"/>
        <end position="370"/>
    </location>
</feature>
<evidence type="ECO:0000256" key="7">
    <source>
        <dbReference type="SAM" id="MobiDB-lite"/>
    </source>
</evidence>
<feature type="transmembrane region" description="Helical" evidence="8">
    <location>
        <begin position="88"/>
        <end position="109"/>
    </location>
</feature>
<dbReference type="PANTHER" id="PTHR10283">
    <property type="entry name" value="SOLUTE CARRIER FAMILY 13 MEMBER"/>
    <property type="match status" value="1"/>
</dbReference>
<evidence type="ECO:0000313" key="9">
    <source>
        <dbReference type="EMBL" id="CAH3110554.1"/>
    </source>
</evidence>
<evidence type="ECO:0008006" key="11">
    <source>
        <dbReference type="Google" id="ProtNLM"/>
    </source>
</evidence>
<keyword evidence="3" id="KW-0813">Transport</keyword>
<feature type="compositionally biased region" description="Basic and acidic residues" evidence="7">
    <location>
        <begin position="259"/>
        <end position="275"/>
    </location>
</feature>
<dbReference type="CDD" id="cd01115">
    <property type="entry name" value="SLC13_permease"/>
    <property type="match status" value="1"/>
</dbReference>
<feature type="transmembrane region" description="Helical" evidence="8">
    <location>
        <begin position="121"/>
        <end position="140"/>
    </location>
</feature>
<feature type="transmembrane region" description="Helical" evidence="8">
    <location>
        <begin position="305"/>
        <end position="326"/>
    </location>
</feature>
<dbReference type="InterPro" id="IPR031312">
    <property type="entry name" value="Na/sul_symport_CS"/>
</dbReference>
<feature type="transmembrane region" description="Helical" evidence="8">
    <location>
        <begin position="415"/>
        <end position="433"/>
    </location>
</feature>
<feature type="region of interest" description="Disordered" evidence="7">
    <location>
        <begin position="235"/>
        <end position="283"/>
    </location>
</feature>
<dbReference type="InterPro" id="IPR001898">
    <property type="entry name" value="SLC13A/DASS"/>
</dbReference>
<evidence type="ECO:0000256" key="3">
    <source>
        <dbReference type="ARBA" id="ARBA00022448"/>
    </source>
</evidence>
<dbReference type="Proteomes" id="UP001159405">
    <property type="component" value="Unassembled WGS sequence"/>
</dbReference>
<evidence type="ECO:0000256" key="8">
    <source>
        <dbReference type="SAM" id="Phobius"/>
    </source>
</evidence>
<evidence type="ECO:0000256" key="1">
    <source>
        <dbReference type="ARBA" id="ARBA00004141"/>
    </source>
</evidence>
<evidence type="ECO:0000256" key="5">
    <source>
        <dbReference type="ARBA" id="ARBA00022989"/>
    </source>
</evidence>
<feature type="transmembrane region" description="Helical" evidence="8">
    <location>
        <begin position="620"/>
        <end position="639"/>
    </location>
</feature>
<feature type="transmembrane region" description="Helical" evidence="8">
    <location>
        <begin position="160"/>
        <end position="191"/>
    </location>
</feature>
<evidence type="ECO:0000256" key="6">
    <source>
        <dbReference type="ARBA" id="ARBA00023136"/>
    </source>
</evidence>